<keyword evidence="3" id="KW-1185">Reference proteome</keyword>
<name>A0A2K4ZKM2_9FIRM</name>
<reference evidence="2 3" key="1">
    <citation type="submission" date="2018-01" db="EMBL/GenBank/DDBJ databases">
        <authorList>
            <person name="Gaut B.S."/>
            <person name="Morton B.R."/>
            <person name="Clegg M.T."/>
            <person name="Duvall M.R."/>
        </authorList>
    </citation>
    <scope>NUCLEOTIDE SEQUENCE [LARGE SCALE GENOMIC DNA]</scope>
    <source>
        <strain evidence="2">GP69</strain>
    </source>
</reference>
<keyword evidence="1" id="KW-0472">Membrane</keyword>
<dbReference type="AlphaFoldDB" id="A0A2K4ZKM2"/>
<accession>A0A2K4ZKM2</accession>
<evidence type="ECO:0000256" key="1">
    <source>
        <dbReference type="SAM" id="Phobius"/>
    </source>
</evidence>
<evidence type="ECO:0000313" key="3">
    <source>
        <dbReference type="Proteomes" id="UP000236311"/>
    </source>
</evidence>
<feature type="transmembrane region" description="Helical" evidence="1">
    <location>
        <begin position="6"/>
        <end position="31"/>
    </location>
</feature>
<gene>
    <name evidence="2" type="ORF">AMURIS_03729</name>
</gene>
<evidence type="ECO:0000313" key="2">
    <source>
        <dbReference type="EMBL" id="SOY30995.1"/>
    </source>
</evidence>
<dbReference type="RefSeq" id="WP_172455191.1">
    <property type="nucleotide sequence ID" value="NZ_JANJZD010000045.1"/>
</dbReference>
<proteinExistence type="predicted"/>
<keyword evidence="1" id="KW-0812">Transmembrane</keyword>
<sequence>MQYVRIVVIGVGVVLLVLAGAVMCLAAVAIAHASEDTRNWEYWNGIDDRKGRRK</sequence>
<organism evidence="2 3">
    <name type="scientific">Acetatifactor muris</name>
    <dbReference type="NCBI Taxonomy" id="879566"/>
    <lineage>
        <taxon>Bacteria</taxon>
        <taxon>Bacillati</taxon>
        <taxon>Bacillota</taxon>
        <taxon>Clostridia</taxon>
        <taxon>Lachnospirales</taxon>
        <taxon>Lachnospiraceae</taxon>
        <taxon>Acetatifactor</taxon>
    </lineage>
</organism>
<protein>
    <submittedName>
        <fullName evidence="2">Uncharacterized protein</fullName>
    </submittedName>
</protein>
<dbReference type="Proteomes" id="UP000236311">
    <property type="component" value="Unassembled WGS sequence"/>
</dbReference>
<dbReference type="EMBL" id="OFSM01000021">
    <property type="protein sequence ID" value="SOY30995.1"/>
    <property type="molecule type" value="Genomic_DNA"/>
</dbReference>
<keyword evidence="1" id="KW-1133">Transmembrane helix</keyword>